<reference evidence="4 5" key="1">
    <citation type="submission" date="2024-01" db="EMBL/GenBank/DDBJ databases">
        <title>A draft genome for a cacao thread blight-causing isolate of Paramarasmius palmivorus.</title>
        <authorList>
            <person name="Baruah I.K."/>
            <person name="Bukari Y."/>
            <person name="Amoako-Attah I."/>
            <person name="Meinhardt L.W."/>
            <person name="Bailey B.A."/>
            <person name="Cohen S.P."/>
        </authorList>
    </citation>
    <scope>NUCLEOTIDE SEQUENCE [LARGE SCALE GENOMIC DNA]</scope>
    <source>
        <strain evidence="4 5">GH-12</strain>
    </source>
</reference>
<dbReference type="InterPro" id="IPR050121">
    <property type="entry name" value="Cytochrome_P450_monoxygenase"/>
</dbReference>
<feature type="binding site" description="axial binding residue" evidence="2">
    <location>
        <position position="460"/>
    </location>
    <ligand>
        <name>heme</name>
        <dbReference type="ChEBI" id="CHEBI:30413"/>
    </ligand>
    <ligandPart>
        <name>Fe</name>
        <dbReference type="ChEBI" id="CHEBI:18248"/>
    </ligandPart>
</feature>
<accession>A0AAW0CF67</accession>
<keyword evidence="2" id="KW-0479">Metal-binding</keyword>
<dbReference type="PRINTS" id="PR00385">
    <property type="entry name" value="P450"/>
</dbReference>
<dbReference type="InterPro" id="IPR036396">
    <property type="entry name" value="Cyt_P450_sf"/>
</dbReference>
<comment type="pathway">
    <text evidence="1">Secondary metabolite biosynthesis.</text>
</comment>
<evidence type="ECO:0000256" key="2">
    <source>
        <dbReference type="PIRSR" id="PIRSR602401-1"/>
    </source>
</evidence>
<comment type="caution">
    <text evidence="4">The sequence shown here is derived from an EMBL/GenBank/DDBJ whole genome shotgun (WGS) entry which is preliminary data.</text>
</comment>
<dbReference type="EMBL" id="JAYKXP010000045">
    <property type="protein sequence ID" value="KAK7037658.1"/>
    <property type="molecule type" value="Genomic_DNA"/>
</dbReference>
<organism evidence="4 5">
    <name type="scientific">Paramarasmius palmivorus</name>
    <dbReference type="NCBI Taxonomy" id="297713"/>
    <lineage>
        <taxon>Eukaryota</taxon>
        <taxon>Fungi</taxon>
        <taxon>Dikarya</taxon>
        <taxon>Basidiomycota</taxon>
        <taxon>Agaricomycotina</taxon>
        <taxon>Agaricomycetes</taxon>
        <taxon>Agaricomycetidae</taxon>
        <taxon>Agaricales</taxon>
        <taxon>Marasmiineae</taxon>
        <taxon>Marasmiaceae</taxon>
        <taxon>Paramarasmius</taxon>
    </lineage>
</organism>
<keyword evidence="3" id="KW-0472">Membrane</keyword>
<keyword evidence="3" id="KW-0812">Transmembrane</keyword>
<dbReference type="Pfam" id="PF00067">
    <property type="entry name" value="p450"/>
    <property type="match status" value="1"/>
</dbReference>
<dbReference type="GO" id="GO:0020037">
    <property type="term" value="F:heme binding"/>
    <property type="evidence" value="ECO:0007669"/>
    <property type="project" value="InterPro"/>
</dbReference>
<keyword evidence="2" id="KW-0349">Heme</keyword>
<keyword evidence="5" id="KW-1185">Reference proteome</keyword>
<protein>
    <recommendedName>
        <fullName evidence="6">Cytochrome P450</fullName>
    </recommendedName>
</protein>
<dbReference type="GO" id="GO:0005506">
    <property type="term" value="F:iron ion binding"/>
    <property type="evidence" value="ECO:0007669"/>
    <property type="project" value="InterPro"/>
</dbReference>
<dbReference type="PANTHER" id="PTHR24305">
    <property type="entry name" value="CYTOCHROME P450"/>
    <property type="match status" value="1"/>
</dbReference>
<dbReference type="PRINTS" id="PR00463">
    <property type="entry name" value="EP450I"/>
</dbReference>
<dbReference type="PANTHER" id="PTHR24305:SF218">
    <property type="entry name" value="P450, PUTATIVE (EUROFUNG)-RELATED"/>
    <property type="match status" value="1"/>
</dbReference>
<gene>
    <name evidence="4" type="ORF">VNI00_010881</name>
</gene>
<evidence type="ECO:0008006" key="6">
    <source>
        <dbReference type="Google" id="ProtNLM"/>
    </source>
</evidence>
<name>A0AAW0CF67_9AGAR</name>
<dbReference type="InterPro" id="IPR001128">
    <property type="entry name" value="Cyt_P450"/>
</dbReference>
<dbReference type="Proteomes" id="UP001383192">
    <property type="component" value="Unassembled WGS sequence"/>
</dbReference>
<proteinExistence type="predicted"/>
<dbReference type="SUPFAM" id="SSF48264">
    <property type="entry name" value="Cytochrome P450"/>
    <property type="match status" value="1"/>
</dbReference>
<feature type="transmembrane region" description="Helical" evidence="3">
    <location>
        <begin position="6"/>
        <end position="26"/>
    </location>
</feature>
<evidence type="ECO:0000313" key="5">
    <source>
        <dbReference type="Proteomes" id="UP001383192"/>
    </source>
</evidence>
<keyword evidence="3" id="KW-1133">Transmembrane helix</keyword>
<dbReference type="GO" id="GO:0016705">
    <property type="term" value="F:oxidoreductase activity, acting on paired donors, with incorporation or reduction of molecular oxygen"/>
    <property type="evidence" value="ECO:0007669"/>
    <property type="project" value="InterPro"/>
</dbReference>
<evidence type="ECO:0000256" key="1">
    <source>
        <dbReference type="ARBA" id="ARBA00005179"/>
    </source>
</evidence>
<dbReference type="AlphaFoldDB" id="A0AAW0CF67"/>
<dbReference type="GO" id="GO:0004497">
    <property type="term" value="F:monooxygenase activity"/>
    <property type="evidence" value="ECO:0007669"/>
    <property type="project" value="InterPro"/>
</dbReference>
<dbReference type="InterPro" id="IPR002401">
    <property type="entry name" value="Cyt_P450_E_grp-I"/>
</dbReference>
<evidence type="ECO:0000256" key="3">
    <source>
        <dbReference type="SAM" id="Phobius"/>
    </source>
</evidence>
<sequence>MFAVVYPIVLAIVLAVFIYAILRAIYNLFLSPLSAIPGPWYAAVSDFWLTTHVVRLEQCKVLQSLFDKYGPVVRVGPNKVVFNDLSTTRNVYSIHKFDKSDYYKSLLTNENDHAMTTLEHAPHSMRRKGYASHYTPTNLARFQSEMHEPTLELIDLLDKMDGQTPLECLSLFRNLMVEVIVATSYGHRLGAVRKWARNSEDPLSIAISDFPKRGILRSVVPTWAWKLVCRIPNARWRQMCDSDKIMAEFVSERVYQARAQMPSEKLDQSEKVPMLHRLLNYRYSSTNENMPDSDIISEAMGHMIAGSDTTSTTLSYFLWELSRRPDIAKRLQAELDEAMHDSKVIPDISMLQELPYLNAFIKEGLRVYSAVPSPLERVVPASTSKSGAVNESFDLLGFEVPAGTIVATQAWSMHRNPSVFPSPNTFMPERWLETETPGSAERLSRMMQYMMPFGYGTRVCGGQNVAQMMMKIVTAAIVRNFDVAAPVETNEQSMEIKDSFVSGAVPKFTYATHRIQVIFPSAMECKLIFTPRTL</sequence>
<comment type="cofactor">
    <cofactor evidence="2">
        <name>heme</name>
        <dbReference type="ChEBI" id="CHEBI:30413"/>
    </cofactor>
</comment>
<keyword evidence="2" id="KW-0408">Iron</keyword>
<dbReference type="Gene3D" id="1.10.630.10">
    <property type="entry name" value="Cytochrome P450"/>
    <property type="match status" value="1"/>
</dbReference>
<evidence type="ECO:0000313" key="4">
    <source>
        <dbReference type="EMBL" id="KAK7037658.1"/>
    </source>
</evidence>